<dbReference type="PANTHER" id="PTHR35337">
    <property type="entry name" value="SLR1478 PROTEIN"/>
    <property type="match status" value="1"/>
</dbReference>
<feature type="transmembrane region" description="Helical" evidence="1">
    <location>
        <begin position="63"/>
        <end position="92"/>
    </location>
</feature>
<dbReference type="PANTHER" id="PTHR35337:SF1">
    <property type="entry name" value="SLR1478 PROTEIN"/>
    <property type="match status" value="1"/>
</dbReference>
<evidence type="ECO:0000256" key="1">
    <source>
        <dbReference type="SAM" id="Phobius"/>
    </source>
</evidence>
<protein>
    <submittedName>
        <fullName evidence="2">Stage II sporulation protein M</fullName>
    </submittedName>
</protein>
<evidence type="ECO:0000313" key="2">
    <source>
        <dbReference type="EMBL" id="MBU5674182.1"/>
    </source>
</evidence>
<keyword evidence="1" id="KW-1133">Transmembrane helix</keyword>
<feature type="transmembrane region" description="Helical" evidence="1">
    <location>
        <begin position="164"/>
        <end position="187"/>
    </location>
</feature>
<dbReference type="Pfam" id="PF01944">
    <property type="entry name" value="SpoIIM"/>
    <property type="match status" value="1"/>
</dbReference>
<reference evidence="2 3" key="1">
    <citation type="submission" date="2021-06" db="EMBL/GenBank/DDBJ databases">
        <authorList>
            <person name="Sun Q."/>
            <person name="Li D."/>
        </authorList>
    </citation>
    <scope>NUCLEOTIDE SEQUENCE [LARGE SCALE GENOMIC DNA]</scope>
    <source>
        <strain evidence="2 3">MSJ-6</strain>
    </source>
</reference>
<keyword evidence="1" id="KW-0812">Transmembrane</keyword>
<dbReference type="InterPro" id="IPR002798">
    <property type="entry name" value="SpoIIM-like"/>
</dbReference>
<dbReference type="EMBL" id="JAHLQJ010000022">
    <property type="protein sequence ID" value="MBU5674182.1"/>
    <property type="molecule type" value="Genomic_DNA"/>
</dbReference>
<name>A0ABS6FVC1_9BACL</name>
<evidence type="ECO:0000313" key="3">
    <source>
        <dbReference type="Proteomes" id="UP000743001"/>
    </source>
</evidence>
<accession>A0ABS6FVC1</accession>
<sequence>MLIALILFVAGVIIGTVGAETIGRWVNPAIQQMQEHSQRLSESPSPEQGFFKFIFLNNAIKSVAVIFLGALLGVYPVLFLVMNGLVIGYLLSELGRQGEDVFHLVFYGLLPHGIIEIPAIIIAAGFGMQFGYTVLKWLGELGGAREEGEKSVVWRGFLASAVRGAFWIVILLLLAAGIESVITYNLMK</sequence>
<keyword evidence="3" id="KW-1185">Reference proteome</keyword>
<gene>
    <name evidence="2" type="ORF">KQJ23_20275</name>
</gene>
<proteinExistence type="predicted"/>
<keyword evidence="1" id="KW-0472">Membrane</keyword>
<dbReference type="Proteomes" id="UP000743001">
    <property type="component" value="Unassembled WGS sequence"/>
</dbReference>
<organism evidence="2 3">
    <name type="scientific">Paenibacillus brevis</name>
    <dbReference type="NCBI Taxonomy" id="2841508"/>
    <lineage>
        <taxon>Bacteria</taxon>
        <taxon>Bacillati</taxon>
        <taxon>Bacillota</taxon>
        <taxon>Bacilli</taxon>
        <taxon>Bacillales</taxon>
        <taxon>Paenibacillaceae</taxon>
        <taxon>Paenibacillus</taxon>
    </lineage>
</organism>
<comment type="caution">
    <text evidence="2">The sequence shown here is derived from an EMBL/GenBank/DDBJ whole genome shotgun (WGS) entry which is preliminary data.</text>
</comment>
<feature type="transmembrane region" description="Helical" evidence="1">
    <location>
        <begin position="104"/>
        <end position="128"/>
    </location>
</feature>